<dbReference type="Proteomes" id="UP001600888">
    <property type="component" value="Unassembled WGS sequence"/>
</dbReference>
<evidence type="ECO:0000313" key="2">
    <source>
        <dbReference type="Proteomes" id="UP001600888"/>
    </source>
</evidence>
<dbReference type="InterPro" id="IPR029058">
    <property type="entry name" value="AB_hydrolase_fold"/>
</dbReference>
<evidence type="ECO:0000313" key="1">
    <source>
        <dbReference type="EMBL" id="KAL2279784.1"/>
    </source>
</evidence>
<accession>A0ABR4EBH3</accession>
<organism evidence="1 2">
    <name type="scientific">Diaporthe vaccinii</name>
    <dbReference type="NCBI Taxonomy" id="105482"/>
    <lineage>
        <taxon>Eukaryota</taxon>
        <taxon>Fungi</taxon>
        <taxon>Dikarya</taxon>
        <taxon>Ascomycota</taxon>
        <taxon>Pezizomycotina</taxon>
        <taxon>Sordariomycetes</taxon>
        <taxon>Sordariomycetidae</taxon>
        <taxon>Diaporthales</taxon>
        <taxon>Diaporthaceae</taxon>
        <taxon>Diaporthe</taxon>
        <taxon>Diaporthe eres species complex</taxon>
    </lineage>
</organism>
<proteinExistence type="predicted"/>
<sequence length="165" mass="18175">MTGGISLEGLNKQTCVSKGLRGGVVRLVYMVSFLVPEGFQHSPRDGREEFFIEFRVDPETNTLVPVLSEDGKGMLYQDVDDKTVAERAPPPTPRGGDIPTTYVLSLKDGLATEVAARNLVEAERASGRRKIDNVIEFEAEAGHSPFVNMHRWTAEMLISEAGRRA</sequence>
<gene>
    <name evidence="1" type="ORF">FJTKL_13153</name>
</gene>
<name>A0ABR4EBH3_9PEZI</name>
<reference evidence="1 2" key="1">
    <citation type="submission" date="2024-03" db="EMBL/GenBank/DDBJ databases">
        <title>A high-quality draft genome sequence of Diaporthe vaccinii, a causative agent of upright dieback and viscid rot disease in cranberry plants.</title>
        <authorList>
            <person name="Sarrasin M."/>
            <person name="Lang B.F."/>
            <person name="Burger G."/>
        </authorList>
    </citation>
    <scope>NUCLEOTIDE SEQUENCE [LARGE SCALE GENOMIC DNA]</scope>
    <source>
        <strain evidence="1 2">IS7</strain>
    </source>
</reference>
<keyword evidence="2" id="KW-1185">Reference proteome</keyword>
<protein>
    <submittedName>
        <fullName evidence="1">Uncharacterized protein</fullName>
    </submittedName>
</protein>
<comment type="caution">
    <text evidence="1">The sequence shown here is derived from an EMBL/GenBank/DDBJ whole genome shotgun (WGS) entry which is preliminary data.</text>
</comment>
<dbReference type="Gene3D" id="3.40.50.1820">
    <property type="entry name" value="alpha/beta hydrolase"/>
    <property type="match status" value="1"/>
</dbReference>
<dbReference type="EMBL" id="JBAWTH010000072">
    <property type="protein sequence ID" value="KAL2279784.1"/>
    <property type="molecule type" value="Genomic_DNA"/>
</dbReference>